<sequence length="265" mass="27060">MPSIPAPIADFTERKFGIAGTIRTITRLSPGLLRLQVTCPQPKRKPWQPGHEIELRVGERAFRHYSVMDYSPAGATDADGGAGGGVMTVLVHLHGTAPGTTWLLGRAAGDEVAVLGPGHALDRGPGERRLLLGDTCTIGTFAAMLAADGVGPGGDNGAPATTTTAVAGGVRYLGAVEVAEADAAAAAELLPGIDVVVEQAAPGEALAGWVGNAAAEAGGDLADRAHLIGHAGTIQSLRTMLRATTTLDRRAIVTKPYWATGKVGL</sequence>
<name>A0ABT0K648_9ACTN</name>
<dbReference type="InterPro" id="IPR039261">
    <property type="entry name" value="FNR_nucleotide-bd"/>
</dbReference>
<dbReference type="Proteomes" id="UP001201873">
    <property type="component" value="Unassembled WGS sequence"/>
</dbReference>
<gene>
    <name evidence="2" type="ORF">MXD59_25190</name>
</gene>
<dbReference type="EMBL" id="JALKFT010000059">
    <property type="protein sequence ID" value="MCK9879012.1"/>
    <property type="molecule type" value="Genomic_DNA"/>
</dbReference>
<evidence type="ECO:0000259" key="1">
    <source>
        <dbReference type="PROSITE" id="PS51384"/>
    </source>
</evidence>
<dbReference type="InterPro" id="IPR017927">
    <property type="entry name" value="FAD-bd_FR_type"/>
</dbReference>
<dbReference type="Gene3D" id="2.40.30.10">
    <property type="entry name" value="Translation factors"/>
    <property type="match status" value="1"/>
</dbReference>
<dbReference type="RefSeq" id="WP_248827065.1">
    <property type="nucleotide sequence ID" value="NZ_JALKFT010000059.1"/>
</dbReference>
<dbReference type="InterPro" id="IPR017938">
    <property type="entry name" value="Riboflavin_synthase-like_b-brl"/>
</dbReference>
<organism evidence="2 3">
    <name type="scientific">Frankia umida</name>
    <dbReference type="NCBI Taxonomy" id="573489"/>
    <lineage>
        <taxon>Bacteria</taxon>
        <taxon>Bacillati</taxon>
        <taxon>Actinomycetota</taxon>
        <taxon>Actinomycetes</taxon>
        <taxon>Frankiales</taxon>
        <taxon>Frankiaceae</taxon>
        <taxon>Frankia</taxon>
    </lineage>
</organism>
<protein>
    <recommendedName>
        <fullName evidence="1">FAD-binding FR-type domain-containing protein</fullName>
    </recommendedName>
</protein>
<dbReference type="SUPFAM" id="SSF63380">
    <property type="entry name" value="Riboflavin synthase domain-like"/>
    <property type="match status" value="1"/>
</dbReference>
<accession>A0ABT0K648</accession>
<reference evidence="2 3" key="1">
    <citation type="submission" date="2022-04" db="EMBL/GenBank/DDBJ databases">
        <title>Genome diversity in the genus Frankia.</title>
        <authorList>
            <person name="Carlos-Shanley C."/>
            <person name="Hahn D."/>
        </authorList>
    </citation>
    <scope>NUCLEOTIDE SEQUENCE [LARGE SCALE GENOMIC DNA]</scope>
    <source>
        <strain evidence="2 3">Ag45/Mut15</strain>
    </source>
</reference>
<feature type="domain" description="FAD-binding FR-type" evidence="1">
    <location>
        <begin position="15"/>
        <end position="124"/>
    </location>
</feature>
<dbReference type="PROSITE" id="PS51384">
    <property type="entry name" value="FAD_FR"/>
    <property type="match status" value="1"/>
</dbReference>
<evidence type="ECO:0000313" key="3">
    <source>
        <dbReference type="Proteomes" id="UP001201873"/>
    </source>
</evidence>
<dbReference type="Gene3D" id="3.40.50.80">
    <property type="entry name" value="Nucleotide-binding domain of ferredoxin-NADP reductase (FNR) module"/>
    <property type="match status" value="1"/>
</dbReference>
<keyword evidence="3" id="KW-1185">Reference proteome</keyword>
<comment type="caution">
    <text evidence="2">The sequence shown here is derived from an EMBL/GenBank/DDBJ whole genome shotgun (WGS) entry which is preliminary data.</text>
</comment>
<proteinExistence type="predicted"/>
<evidence type="ECO:0000313" key="2">
    <source>
        <dbReference type="EMBL" id="MCK9879012.1"/>
    </source>
</evidence>